<dbReference type="PANTHER" id="PTHR30472">
    <property type="entry name" value="FERRIC ENTEROBACTIN TRANSPORT SYSTEM PERMEASE PROTEIN"/>
    <property type="match status" value="1"/>
</dbReference>
<dbReference type="STRING" id="1174501.SAMN05216192_13039"/>
<dbReference type="Pfam" id="PF01032">
    <property type="entry name" value="FecCD"/>
    <property type="match status" value="1"/>
</dbReference>
<dbReference type="CDD" id="cd06550">
    <property type="entry name" value="TM_ABC_iron-siderophores_like"/>
    <property type="match status" value="1"/>
</dbReference>
<keyword evidence="6 8" id="KW-1133">Transmembrane helix</keyword>
<dbReference type="AlphaFoldDB" id="A0A1G8YTZ9"/>
<dbReference type="OrthoDB" id="9811721at2"/>
<keyword evidence="5 8" id="KW-0812">Transmembrane</keyword>
<feature type="transmembrane region" description="Helical" evidence="8">
    <location>
        <begin position="158"/>
        <end position="180"/>
    </location>
</feature>
<feature type="transmembrane region" description="Helical" evidence="8">
    <location>
        <begin position="287"/>
        <end position="306"/>
    </location>
</feature>
<proteinExistence type="inferred from homology"/>
<feature type="transmembrane region" description="Helical" evidence="8">
    <location>
        <begin position="100"/>
        <end position="120"/>
    </location>
</feature>
<gene>
    <name evidence="9" type="ORF">SAMN05216192_13039</name>
</gene>
<feature type="transmembrane region" description="Helical" evidence="8">
    <location>
        <begin position="126"/>
        <end position="146"/>
    </location>
</feature>
<evidence type="ECO:0000256" key="6">
    <source>
        <dbReference type="ARBA" id="ARBA00022989"/>
    </source>
</evidence>
<dbReference type="Proteomes" id="UP000199050">
    <property type="component" value="Unassembled WGS sequence"/>
</dbReference>
<feature type="transmembrane region" description="Helical" evidence="8">
    <location>
        <begin position="326"/>
        <end position="344"/>
    </location>
</feature>
<comment type="subcellular location">
    <subcellularLocation>
        <location evidence="1">Cell membrane</location>
        <topology evidence="1">Multi-pass membrane protein</topology>
    </subcellularLocation>
</comment>
<keyword evidence="3" id="KW-0813">Transport</keyword>
<evidence type="ECO:0000256" key="7">
    <source>
        <dbReference type="ARBA" id="ARBA00023136"/>
    </source>
</evidence>
<feature type="transmembrane region" description="Helical" evidence="8">
    <location>
        <begin position="12"/>
        <end position="36"/>
    </location>
</feature>
<evidence type="ECO:0000256" key="8">
    <source>
        <dbReference type="SAM" id="Phobius"/>
    </source>
</evidence>
<organism evidence="9 10">
    <name type="scientific">Paenibacillus typhae</name>
    <dbReference type="NCBI Taxonomy" id="1174501"/>
    <lineage>
        <taxon>Bacteria</taxon>
        <taxon>Bacillati</taxon>
        <taxon>Bacillota</taxon>
        <taxon>Bacilli</taxon>
        <taxon>Bacillales</taxon>
        <taxon>Paenibacillaceae</taxon>
        <taxon>Paenibacillus</taxon>
    </lineage>
</organism>
<dbReference type="GO" id="GO:0005886">
    <property type="term" value="C:plasma membrane"/>
    <property type="evidence" value="ECO:0007669"/>
    <property type="project" value="UniProtKB-SubCell"/>
</dbReference>
<reference evidence="10" key="1">
    <citation type="submission" date="2016-10" db="EMBL/GenBank/DDBJ databases">
        <authorList>
            <person name="Varghese N."/>
            <person name="Submissions S."/>
        </authorList>
    </citation>
    <scope>NUCLEOTIDE SEQUENCE [LARGE SCALE GENOMIC DNA]</scope>
    <source>
        <strain evidence="10">CGMCC 1.11012</strain>
    </source>
</reference>
<evidence type="ECO:0000256" key="3">
    <source>
        <dbReference type="ARBA" id="ARBA00022448"/>
    </source>
</evidence>
<evidence type="ECO:0000256" key="5">
    <source>
        <dbReference type="ARBA" id="ARBA00022692"/>
    </source>
</evidence>
<dbReference type="Gene3D" id="1.10.3470.10">
    <property type="entry name" value="ABC transporter involved in vitamin B12 uptake, BtuC"/>
    <property type="match status" value="1"/>
</dbReference>
<protein>
    <submittedName>
        <fullName evidence="9">Iron complex transport system permease protein</fullName>
    </submittedName>
</protein>
<keyword evidence="4" id="KW-1003">Cell membrane</keyword>
<evidence type="ECO:0000313" key="10">
    <source>
        <dbReference type="Proteomes" id="UP000199050"/>
    </source>
</evidence>
<comment type="similarity">
    <text evidence="2">Belongs to the binding-protein-dependent transport system permease family. FecCD subfamily.</text>
</comment>
<evidence type="ECO:0000256" key="1">
    <source>
        <dbReference type="ARBA" id="ARBA00004651"/>
    </source>
</evidence>
<evidence type="ECO:0000256" key="4">
    <source>
        <dbReference type="ARBA" id="ARBA00022475"/>
    </source>
</evidence>
<dbReference type="PANTHER" id="PTHR30472:SF24">
    <property type="entry name" value="FERRIC ENTEROBACTIN TRANSPORT SYSTEM PERMEASE PROTEIN FEPG"/>
    <property type="match status" value="1"/>
</dbReference>
<dbReference type="EMBL" id="FNDX01000030">
    <property type="protein sequence ID" value="SDK05555.1"/>
    <property type="molecule type" value="Genomic_DNA"/>
</dbReference>
<feature type="transmembrane region" description="Helical" evidence="8">
    <location>
        <begin position="68"/>
        <end position="88"/>
    </location>
</feature>
<name>A0A1G8YTZ9_9BACL</name>
<keyword evidence="10" id="KW-1185">Reference proteome</keyword>
<evidence type="ECO:0000313" key="9">
    <source>
        <dbReference type="EMBL" id="SDK05555.1"/>
    </source>
</evidence>
<keyword evidence="7 8" id="KW-0472">Membrane</keyword>
<evidence type="ECO:0000256" key="2">
    <source>
        <dbReference type="ARBA" id="ARBA00007935"/>
    </source>
</evidence>
<sequence length="353" mass="37054">MIKKGGKEGVQGLRIKGTCLCLLLGIAMMFILHIGLGKASLTPEQVVQALFDHGSDEDLRYIVWNLRLPRALIAVAAGLMLGTAGAILQVVMRNPLVEPGLVGASSGAVLSAVLWLSFAADSLVRAVPLTVVALFGGLGAVLLVVTLNAGHAGNRTRLALIGLIVTAILQSATSLFLLQGQQGLSTIFLWTFGSLNGRSWSSWALLWPWTILGLLLSMMYARKAELLQLGDATAAGLGLNVNRSRVMLLIIASGLTAATVSVVGAIGFIGLIGPHIAALLAGRKPPVLFPVSALLSALLLLASDWIGQSITLRLPFPGMENHQTSLPVGAVTTLLGAPFFLFLLRKSLLKNKA</sequence>
<dbReference type="GO" id="GO:0033214">
    <property type="term" value="P:siderophore-iron import into cell"/>
    <property type="evidence" value="ECO:0007669"/>
    <property type="project" value="TreeGrafter"/>
</dbReference>
<dbReference type="InterPro" id="IPR037294">
    <property type="entry name" value="ABC_BtuC-like"/>
</dbReference>
<dbReference type="RefSeq" id="WP_090717033.1">
    <property type="nucleotide sequence ID" value="NZ_CBCSKY010000014.1"/>
</dbReference>
<accession>A0A1G8YTZ9</accession>
<dbReference type="GO" id="GO:0022857">
    <property type="term" value="F:transmembrane transporter activity"/>
    <property type="evidence" value="ECO:0007669"/>
    <property type="project" value="InterPro"/>
</dbReference>
<feature type="transmembrane region" description="Helical" evidence="8">
    <location>
        <begin position="258"/>
        <end position="280"/>
    </location>
</feature>
<dbReference type="InterPro" id="IPR000522">
    <property type="entry name" value="ABC_transptr_permease_BtuC"/>
</dbReference>
<dbReference type="SUPFAM" id="SSF81345">
    <property type="entry name" value="ABC transporter involved in vitamin B12 uptake, BtuC"/>
    <property type="match status" value="1"/>
</dbReference>